<dbReference type="PIRSF" id="PIRSF005962">
    <property type="entry name" value="Pept_M20D_amidohydro"/>
    <property type="match status" value="1"/>
</dbReference>
<dbReference type="AlphaFoldDB" id="A0A4R5VH33"/>
<dbReference type="InterPro" id="IPR052030">
    <property type="entry name" value="Peptidase_M20/M20A_hydrolases"/>
</dbReference>
<dbReference type="GO" id="GO:0046657">
    <property type="term" value="P:folic acid catabolic process"/>
    <property type="evidence" value="ECO:0007669"/>
    <property type="project" value="TreeGrafter"/>
</dbReference>
<dbReference type="Pfam" id="PF07687">
    <property type="entry name" value="M20_dimer"/>
    <property type="match status" value="1"/>
</dbReference>
<dbReference type="NCBIfam" id="TIGR01891">
    <property type="entry name" value="amidohydrolases"/>
    <property type="match status" value="1"/>
</dbReference>
<dbReference type="InterPro" id="IPR011650">
    <property type="entry name" value="Peptidase_M20_dimer"/>
</dbReference>
<keyword evidence="2" id="KW-0464">Manganese</keyword>
<reference evidence="4 5" key="1">
    <citation type="submission" date="2019-03" db="EMBL/GenBank/DDBJ databases">
        <title>Ruegeria lutea sp. nov., a novel strain, isolated from marine sediment, the Masan Bay, South Korea.</title>
        <authorList>
            <person name="Kim J."/>
            <person name="Kim D.-Y."/>
            <person name="Lee S.-S."/>
        </authorList>
    </citation>
    <scope>NUCLEOTIDE SEQUENCE [LARGE SCALE GENOMIC DNA]</scope>
    <source>
        <strain evidence="4 5">318-1</strain>
    </source>
</reference>
<evidence type="ECO:0000259" key="3">
    <source>
        <dbReference type="Pfam" id="PF07687"/>
    </source>
</evidence>
<dbReference type="Pfam" id="PF01546">
    <property type="entry name" value="Peptidase_M20"/>
    <property type="match status" value="1"/>
</dbReference>
<evidence type="ECO:0000313" key="4">
    <source>
        <dbReference type="EMBL" id="TDK53355.1"/>
    </source>
</evidence>
<feature type="binding site" evidence="2">
    <location>
        <position position="209"/>
    </location>
    <ligand>
        <name>Mn(2+)</name>
        <dbReference type="ChEBI" id="CHEBI:29035"/>
        <label>2</label>
    </ligand>
</feature>
<gene>
    <name evidence="4" type="ORF">E1832_00675</name>
</gene>
<dbReference type="OrthoDB" id="9777385at2"/>
<feature type="binding site" evidence="2">
    <location>
        <position position="149"/>
    </location>
    <ligand>
        <name>Mn(2+)</name>
        <dbReference type="ChEBI" id="CHEBI:29035"/>
        <label>2</label>
    </ligand>
</feature>
<dbReference type="InterPro" id="IPR017439">
    <property type="entry name" value="Amidohydrolase"/>
</dbReference>
<dbReference type="Gene3D" id="3.40.630.10">
    <property type="entry name" value="Zn peptidases"/>
    <property type="match status" value="2"/>
</dbReference>
<dbReference type="EMBL" id="SMUV01000027">
    <property type="protein sequence ID" value="TDK53355.1"/>
    <property type="molecule type" value="Genomic_DNA"/>
</dbReference>
<organism evidence="4 5">
    <name type="scientific">Antarcticimicrobium luteum</name>
    <dbReference type="NCBI Taxonomy" id="2547397"/>
    <lineage>
        <taxon>Bacteria</taxon>
        <taxon>Pseudomonadati</taxon>
        <taxon>Pseudomonadota</taxon>
        <taxon>Alphaproteobacteria</taxon>
        <taxon>Rhodobacterales</taxon>
        <taxon>Paracoccaceae</taxon>
        <taxon>Antarcticimicrobium</taxon>
    </lineage>
</organism>
<dbReference type="GO" id="GO:0016805">
    <property type="term" value="F:dipeptidase activity"/>
    <property type="evidence" value="ECO:0007669"/>
    <property type="project" value="TreeGrafter"/>
</dbReference>
<keyword evidence="2" id="KW-0479">Metal-binding</keyword>
<name>A0A4R5VH33_9RHOB</name>
<comment type="caution">
    <text evidence="4">The sequence shown here is derived from an EMBL/GenBank/DDBJ whole genome shotgun (WGS) entry which is preliminary data.</text>
</comment>
<feature type="binding site" evidence="2">
    <location>
        <position position="185"/>
    </location>
    <ligand>
        <name>Mn(2+)</name>
        <dbReference type="ChEBI" id="CHEBI:29035"/>
        <label>2</label>
    </ligand>
</feature>
<feature type="binding site" evidence="2">
    <location>
        <position position="151"/>
    </location>
    <ligand>
        <name>Mn(2+)</name>
        <dbReference type="ChEBI" id="CHEBI:29035"/>
        <label>2</label>
    </ligand>
</feature>
<sequence length="434" mass="45949">MGEPVGPLAPEVPVFRELDATTAARISTEAKALQPWLVDLRRHFHRHPELGWREVATTARIVEELSQLGYEVVSGKDFLGDTPRLGLSREPIPGEGDTGCIAIHDTGRPGPTVCLRVDIDALPITEATTGHVPADAGYASTVDGVMHSCGHDGHIAIGLGVARLLRPMLAGGFGKLKLLFQPAEEGVRGANSVVAAGWMDDVDLFAAIHLGLGVPSGSVAFGVHGFLASRKYAVLLTGRAAHAGKAPEEGRNALLAACQMVPGLHALAQSSARGVRINVGVLEAGKAVNIVPEKARFELEMRAETNDALDRLERRCLRLIASMAEAHEVEHATVLRGRSGAWRNPNDFVAWASGIDRMLGTFPSVLTDHPFGAGEDATTLAGAVDRRGGKAGIIVLGADLVGDHHTPEFDFDENVLWQGVQLLTALTAGAMEIV</sequence>
<dbReference type="InterPro" id="IPR002933">
    <property type="entry name" value="Peptidase_M20"/>
</dbReference>
<dbReference type="GO" id="GO:0046872">
    <property type="term" value="F:metal ion binding"/>
    <property type="evidence" value="ECO:0007669"/>
    <property type="project" value="UniProtKB-KW"/>
</dbReference>
<keyword evidence="5" id="KW-1185">Reference proteome</keyword>
<dbReference type="Proteomes" id="UP000295301">
    <property type="component" value="Unassembled WGS sequence"/>
</dbReference>
<dbReference type="GO" id="GO:0071713">
    <property type="term" value="F:para-aminobenzoyl-glutamate hydrolase activity"/>
    <property type="evidence" value="ECO:0007669"/>
    <property type="project" value="TreeGrafter"/>
</dbReference>
<dbReference type="SUPFAM" id="SSF55031">
    <property type="entry name" value="Bacterial exopeptidase dimerisation domain"/>
    <property type="match status" value="1"/>
</dbReference>
<keyword evidence="1 4" id="KW-0378">Hydrolase</keyword>
<dbReference type="GO" id="GO:0005737">
    <property type="term" value="C:cytoplasm"/>
    <property type="evidence" value="ECO:0007669"/>
    <property type="project" value="TreeGrafter"/>
</dbReference>
<dbReference type="PANTHER" id="PTHR30575:SF3">
    <property type="entry name" value="PEPTIDASE M20 DIMERISATION DOMAIN-CONTAINING PROTEIN"/>
    <property type="match status" value="1"/>
</dbReference>
<dbReference type="InterPro" id="IPR036264">
    <property type="entry name" value="Bact_exopeptidase_dim_dom"/>
</dbReference>
<dbReference type="PANTHER" id="PTHR30575">
    <property type="entry name" value="PEPTIDASE M20"/>
    <property type="match status" value="1"/>
</dbReference>
<dbReference type="RefSeq" id="WP_133357849.1">
    <property type="nucleotide sequence ID" value="NZ_SMUV01000027.1"/>
</dbReference>
<feature type="binding site" evidence="2">
    <location>
        <position position="405"/>
    </location>
    <ligand>
        <name>Mn(2+)</name>
        <dbReference type="ChEBI" id="CHEBI:29035"/>
        <label>2</label>
    </ligand>
</feature>
<proteinExistence type="predicted"/>
<evidence type="ECO:0000313" key="5">
    <source>
        <dbReference type="Proteomes" id="UP000295301"/>
    </source>
</evidence>
<feature type="domain" description="Peptidase M20 dimerisation" evidence="3">
    <location>
        <begin position="236"/>
        <end position="324"/>
    </location>
</feature>
<evidence type="ECO:0000256" key="2">
    <source>
        <dbReference type="PIRSR" id="PIRSR005962-1"/>
    </source>
</evidence>
<accession>A0A4R5VH33</accession>
<comment type="cofactor">
    <cofactor evidence="2">
        <name>Mn(2+)</name>
        <dbReference type="ChEBI" id="CHEBI:29035"/>
    </cofactor>
    <text evidence="2">The Mn(2+) ion enhances activity.</text>
</comment>
<protein>
    <submittedName>
        <fullName evidence="4">Amidohydrolase</fullName>
    </submittedName>
</protein>
<evidence type="ECO:0000256" key="1">
    <source>
        <dbReference type="ARBA" id="ARBA00022801"/>
    </source>
</evidence>
<dbReference type="SUPFAM" id="SSF53187">
    <property type="entry name" value="Zn-dependent exopeptidases"/>
    <property type="match status" value="1"/>
</dbReference>